<dbReference type="KEGG" id="rmar:GBA65_21965"/>
<name>A0A6G8Q3S6_9ACTN</name>
<proteinExistence type="predicted"/>
<evidence type="ECO:0000313" key="1">
    <source>
        <dbReference type="EMBL" id="QIN81103.1"/>
    </source>
</evidence>
<keyword evidence="1" id="KW-0614">Plasmid</keyword>
<dbReference type="EMBL" id="CP045122">
    <property type="protein sequence ID" value="QIN81103.1"/>
    <property type="molecule type" value="Genomic_DNA"/>
</dbReference>
<organism evidence="1 2">
    <name type="scientific">Rubrobacter marinus</name>
    <dbReference type="NCBI Taxonomy" id="2653852"/>
    <lineage>
        <taxon>Bacteria</taxon>
        <taxon>Bacillati</taxon>
        <taxon>Actinomycetota</taxon>
        <taxon>Rubrobacteria</taxon>
        <taxon>Rubrobacterales</taxon>
        <taxon>Rubrobacteraceae</taxon>
        <taxon>Rubrobacter</taxon>
    </lineage>
</organism>
<sequence length="66" mass="7211">MDAARAIVTLDAARAYGLVRGGAEVDLERCLWILERGEELGYVPSSVAVHTAMIEYLGMEYRGPTP</sequence>
<reference evidence="1 2" key="1">
    <citation type="submission" date="2019-10" db="EMBL/GenBank/DDBJ databases">
        <title>Rubrobacter sp nov SCSIO 52915 isolated from a deep-sea sediment in the South China Sea.</title>
        <authorList>
            <person name="Chen R.W."/>
        </authorList>
    </citation>
    <scope>NUCLEOTIDE SEQUENCE [LARGE SCALE GENOMIC DNA]</scope>
    <source>
        <strain evidence="1 2">SCSIO 52915</strain>
        <plasmid evidence="1 2">unnamed1</plasmid>
    </source>
</reference>
<gene>
    <name evidence="1" type="ORF">GBA65_21965</name>
</gene>
<dbReference type="RefSeq" id="WP_166398816.1">
    <property type="nucleotide sequence ID" value="NZ_CP045122.1"/>
</dbReference>
<dbReference type="Proteomes" id="UP000502706">
    <property type="component" value="Plasmid unnamed1"/>
</dbReference>
<protein>
    <submittedName>
        <fullName evidence="1">Uncharacterized protein</fullName>
    </submittedName>
</protein>
<geneLocation type="plasmid" evidence="1 2">
    <name>unnamed1</name>
</geneLocation>
<accession>A0A6G8Q3S6</accession>
<evidence type="ECO:0000313" key="2">
    <source>
        <dbReference type="Proteomes" id="UP000502706"/>
    </source>
</evidence>
<dbReference type="AlphaFoldDB" id="A0A6G8Q3S6"/>
<keyword evidence="2" id="KW-1185">Reference proteome</keyword>